<reference evidence="2 3" key="1">
    <citation type="submission" date="2017-11" db="EMBL/GenBank/DDBJ databases">
        <title>Bradyrhizobium forestalis sp. nov., an efficient nitrogen-fixing bacterium isolated from nodules of forest legume species in the Amazon.</title>
        <authorList>
            <person name="Costa E.M."/>
            <person name="Guimaraes A."/>
            <person name="Carvalho T.S."/>
            <person name="Rodrigues T.L."/>
            <person name="Ribeiro P.R.A."/>
            <person name="Lebbe L."/>
            <person name="Willems A."/>
            <person name="Moreira F.M.S."/>
        </authorList>
    </citation>
    <scope>NUCLEOTIDE SEQUENCE [LARGE SCALE GENOMIC DNA]</scope>
    <source>
        <strain evidence="2 3">INPA54B</strain>
    </source>
</reference>
<evidence type="ECO:0000256" key="1">
    <source>
        <dbReference type="SAM" id="MobiDB-lite"/>
    </source>
</evidence>
<name>A0A2M8R7R9_9BRAD</name>
<gene>
    <name evidence="2" type="ORF">CVM73_17615</name>
</gene>
<dbReference type="OrthoDB" id="8256331at2"/>
<dbReference type="EMBL" id="PGVG01000013">
    <property type="protein sequence ID" value="PJG53876.1"/>
    <property type="molecule type" value="Genomic_DNA"/>
</dbReference>
<feature type="region of interest" description="Disordered" evidence="1">
    <location>
        <begin position="18"/>
        <end position="63"/>
    </location>
</feature>
<comment type="caution">
    <text evidence="2">The sequence shown here is derived from an EMBL/GenBank/DDBJ whole genome shotgun (WGS) entry which is preliminary data.</text>
</comment>
<organism evidence="2 3">
    <name type="scientific">Bradyrhizobium forestalis</name>
    <dbReference type="NCBI Taxonomy" id="1419263"/>
    <lineage>
        <taxon>Bacteria</taxon>
        <taxon>Pseudomonadati</taxon>
        <taxon>Pseudomonadota</taxon>
        <taxon>Alphaproteobacteria</taxon>
        <taxon>Hyphomicrobiales</taxon>
        <taxon>Nitrobacteraceae</taxon>
        <taxon>Bradyrhizobium</taxon>
    </lineage>
</organism>
<sequence>MARTRNPFLHVTRCTIDSGLALRAPRNDGELRANPSPASTAPVPQRRTPPARPCRPSGSRSPR</sequence>
<accession>A0A2M8R7R9</accession>
<dbReference type="AlphaFoldDB" id="A0A2M8R7R9"/>
<keyword evidence="3" id="KW-1185">Reference proteome</keyword>
<feature type="compositionally biased region" description="Low complexity" evidence="1">
    <location>
        <begin position="54"/>
        <end position="63"/>
    </location>
</feature>
<proteinExistence type="predicted"/>
<protein>
    <submittedName>
        <fullName evidence="2">Uncharacterized protein</fullName>
    </submittedName>
</protein>
<evidence type="ECO:0000313" key="3">
    <source>
        <dbReference type="Proteomes" id="UP000231194"/>
    </source>
</evidence>
<evidence type="ECO:0000313" key="2">
    <source>
        <dbReference type="EMBL" id="PJG53876.1"/>
    </source>
</evidence>
<dbReference type="Proteomes" id="UP000231194">
    <property type="component" value="Unassembled WGS sequence"/>
</dbReference>